<protein>
    <submittedName>
        <fullName evidence="1">Uncharacterized protein</fullName>
    </submittedName>
</protein>
<accession>A0A2P5AT64</accession>
<dbReference type="OrthoDB" id="10452992at2759"/>
<dbReference type="AlphaFoldDB" id="A0A2P5AT64"/>
<name>A0A2P5AT64_TREOI</name>
<gene>
    <name evidence="1" type="ORF">TorRG33x02_341900</name>
</gene>
<evidence type="ECO:0000313" key="1">
    <source>
        <dbReference type="EMBL" id="PON39737.1"/>
    </source>
</evidence>
<reference evidence="2" key="1">
    <citation type="submission" date="2016-06" db="EMBL/GenBank/DDBJ databases">
        <title>Parallel loss of symbiosis genes in relatives of nitrogen-fixing non-legume Parasponia.</title>
        <authorList>
            <person name="Van Velzen R."/>
            <person name="Holmer R."/>
            <person name="Bu F."/>
            <person name="Rutten L."/>
            <person name="Van Zeijl A."/>
            <person name="Liu W."/>
            <person name="Santuari L."/>
            <person name="Cao Q."/>
            <person name="Sharma T."/>
            <person name="Shen D."/>
            <person name="Roswanjaya Y."/>
            <person name="Wardhani T."/>
            <person name="Kalhor M.S."/>
            <person name="Jansen J."/>
            <person name="Van den Hoogen J."/>
            <person name="Gungor B."/>
            <person name="Hartog M."/>
            <person name="Hontelez J."/>
            <person name="Verver J."/>
            <person name="Yang W.-C."/>
            <person name="Schijlen E."/>
            <person name="Repin R."/>
            <person name="Schilthuizen M."/>
            <person name="Schranz E."/>
            <person name="Heidstra R."/>
            <person name="Miyata K."/>
            <person name="Fedorova E."/>
            <person name="Kohlen W."/>
            <person name="Bisseling T."/>
            <person name="Smit S."/>
            <person name="Geurts R."/>
        </authorList>
    </citation>
    <scope>NUCLEOTIDE SEQUENCE [LARGE SCALE GENOMIC DNA]</scope>
    <source>
        <strain evidence="2">cv. RG33-2</strain>
    </source>
</reference>
<organism evidence="1 2">
    <name type="scientific">Trema orientale</name>
    <name type="common">Charcoal tree</name>
    <name type="synonym">Celtis orientalis</name>
    <dbReference type="NCBI Taxonomy" id="63057"/>
    <lineage>
        <taxon>Eukaryota</taxon>
        <taxon>Viridiplantae</taxon>
        <taxon>Streptophyta</taxon>
        <taxon>Embryophyta</taxon>
        <taxon>Tracheophyta</taxon>
        <taxon>Spermatophyta</taxon>
        <taxon>Magnoliopsida</taxon>
        <taxon>eudicotyledons</taxon>
        <taxon>Gunneridae</taxon>
        <taxon>Pentapetalae</taxon>
        <taxon>rosids</taxon>
        <taxon>fabids</taxon>
        <taxon>Rosales</taxon>
        <taxon>Cannabaceae</taxon>
        <taxon>Trema</taxon>
    </lineage>
</organism>
<comment type="caution">
    <text evidence="1">The sequence shown here is derived from an EMBL/GenBank/DDBJ whole genome shotgun (WGS) entry which is preliminary data.</text>
</comment>
<dbReference type="Proteomes" id="UP000237000">
    <property type="component" value="Unassembled WGS sequence"/>
</dbReference>
<dbReference type="InParanoid" id="A0A2P5AT64"/>
<proteinExistence type="predicted"/>
<evidence type="ECO:0000313" key="2">
    <source>
        <dbReference type="Proteomes" id="UP000237000"/>
    </source>
</evidence>
<sequence length="96" mass="11344">MSNFTLASCTDFLESISSDLVLGREPQMLLYTSILLEMIWKSRNSVCFERKKLDIFHLHRDVLLQFKEFKEAFSRISVLTNSRWIPLSNRMAENQQ</sequence>
<keyword evidence="2" id="KW-1185">Reference proteome</keyword>
<dbReference type="EMBL" id="JXTC01000708">
    <property type="protein sequence ID" value="PON39737.1"/>
    <property type="molecule type" value="Genomic_DNA"/>
</dbReference>